<dbReference type="InterPro" id="IPR013467">
    <property type="entry name" value="HNH78-like"/>
</dbReference>
<sequence>MLNLKNKQIKYTKLEKDYIKGLDLDSGNSWKIQTKEMKSLKYRIKDWLTAKQNDRCAYCSSRLNVGGRAEIEHIAPKGELLYPKFTFNENNLILACQHCNSSTKKGAKDPIVKYSVYYKRCKFSIVHPYFDDPDEHYKWINEIRICIVANPDSIKAKNSIEMFELDGPYLTEERAKTFLWEKMKQGANLSSADQAEIQKALEFSP</sequence>
<dbReference type="GO" id="GO:0003676">
    <property type="term" value="F:nucleic acid binding"/>
    <property type="evidence" value="ECO:0007669"/>
    <property type="project" value="InterPro"/>
</dbReference>
<dbReference type="Pfam" id="PF01844">
    <property type="entry name" value="HNH"/>
    <property type="match status" value="1"/>
</dbReference>
<dbReference type="Gene3D" id="1.10.30.50">
    <property type="match status" value="1"/>
</dbReference>
<evidence type="ECO:0000313" key="3">
    <source>
        <dbReference type="Proteomes" id="UP000194945"/>
    </source>
</evidence>
<proteinExistence type="predicted"/>
<dbReference type="InterPro" id="IPR003615">
    <property type="entry name" value="HNH_nuc"/>
</dbReference>
<dbReference type="EMBL" id="NFDE01000059">
    <property type="protein sequence ID" value="OTX86029.1"/>
    <property type="molecule type" value="Genomic_DNA"/>
</dbReference>
<dbReference type="GO" id="GO:0004519">
    <property type="term" value="F:endonuclease activity"/>
    <property type="evidence" value="ECO:0007669"/>
    <property type="project" value="InterPro"/>
</dbReference>
<gene>
    <name evidence="2" type="ORF">BK730_21860</name>
</gene>
<evidence type="ECO:0000259" key="1">
    <source>
        <dbReference type="Pfam" id="PF01844"/>
    </source>
</evidence>
<organism evidence="2 3">
    <name type="scientific">Bacillus wiedmannii</name>
    <dbReference type="NCBI Taxonomy" id="1890302"/>
    <lineage>
        <taxon>Bacteria</taxon>
        <taxon>Bacillati</taxon>
        <taxon>Bacillota</taxon>
        <taxon>Bacilli</taxon>
        <taxon>Bacillales</taxon>
        <taxon>Bacillaceae</taxon>
        <taxon>Bacillus</taxon>
        <taxon>Bacillus cereus group</taxon>
    </lineage>
</organism>
<dbReference type="AlphaFoldDB" id="A0A242Z0P4"/>
<dbReference type="NCBIfam" id="TIGR02646">
    <property type="entry name" value="retron system putative HNH endonuclease"/>
    <property type="match status" value="1"/>
</dbReference>
<name>A0A242Z0P4_9BACI</name>
<dbReference type="Proteomes" id="UP000194945">
    <property type="component" value="Unassembled WGS sequence"/>
</dbReference>
<dbReference type="RefSeq" id="WP_088093235.1">
    <property type="nucleotide sequence ID" value="NZ_JARMNH010000064.1"/>
</dbReference>
<protein>
    <submittedName>
        <fullName evidence="2">TIGR02646 family protein</fullName>
    </submittedName>
</protein>
<reference evidence="2 3" key="1">
    <citation type="submission" date="2016-10" db="EMBL/GenBank/DDBJ databases">
        <title>Comparative genomics of Bacillus thuringiensis reveals a path to pathogens against multiple invertebrate hosts.</title>
        <authorList>
            <person name="Zheng J."/>
            <person name="Gao Q."/>
            <person name="Liu H."/>
            <person name="Peng D."/>
            <person name="Ruan L."/>
            <person name="Sun M."/>
        </authorList>
    </citation>
    <scope>NUCLEOTIDE SEQUENCE [LARGE SCALE GENOMIC DNA]</scope>
    <source>
        <strain evidence="2">BGSC 4BK1</strain>
    </source>
</reference>
<dbReference type="CDD" id="cd00085">
    <property type="entry name" value="HNHc"/>
    <property type="match status" value="1"/>
</dbReference>
<accession>A0A242Z0P4</accession>
<feature type="domain" description="HNH" evidence="1">
    <location>
        <begin position="56"/>
        <end position="102"/>
    </location>
</feature>
<comment type="caution">
    <text evidence="2">The sequence shown here is derived from an EMBL/GenBank/DDBJ whole genome shotgun (WGS) entry which is preliminary data.</text>
</comment>
<dbReference type="GO" id="GO:0008270">
    <property type="term" value="F:zinc ion binding"/>
    <property type="evidence" value="ECO:0007669"/>
    <property type="project" value="InterPro"/>
</dbReference>
<evidence type="ECO:0000313" key="2">
    <source>
        <dbReference type="EMBL" id="OTX86029.1"/>
    </source>
</evidence>
<dbReference type="InterPro" id="IPR002711">
    <property type="entry name" value="HNH"/>
</dbReference>